<accession>A0ABR8MFK7</accession>
<dbReference type="EMBL" id="JACXXP010000065">
    <property type="protein sequence ID" value="MBD3907295.1"/>
    <property type="molecule type" value="Genomic_DNA"/>
</dbReference>
<comment type="caution">
    <text evidence="2">The sequence shown here is derived from an EMBL/GenBank/DDBJ whole genome shotgun (WGS) entry which is preliminary data.</text>
</comment>
<organism evidence="2 3">
    <name type="scientific">Chryseobacterium muglaense</name>
    <dbReference type="NCBI Taxonomy" id="2893752"/>
    <lineage>
        <taxon>Bacteria</taxon>
        <taxon>Pseudomonadati</taxon>
        <taxon>Bacteroidota</taxon>
        <taxon>Flavobacteriia</taxon>
        <taxon>Flavobacteriales</taxon>
        <taxon>Weeksellaceae</taxon>
        <taxon>Chryseobacterium group</taxon>
        <taxon>Chryseobacterium</taxon>
    </lineage>
</organism>
<dbReference type="Pfam" id="PF03432">
    <property type="entry name" value="Relaxase"/>
    <property type="match status" value="1"/>
</dbReference>
<reference evidence="3" key="1">
    <citation type="submission" date="2023-07" db="EMBL/GenBank/DDBJ databases">
        <title>Description of novel Chryseobacterium sp. strain C-2.</title>
        <authorList>
            <person name="Saticioglu I.B."/>
        </authorList>
    </citation>
    <scope>NUCLEOTIDE SEQUENCE [LARGE SCALE GENOMIC DNA]</scope>
    <source>
        <strain evidence="3">C-2</strain>
    </source>
</reference>
<feature type="domain" description="MobA/VirD2-like nuclease" evidence="1">
    <location>
        <begin position="18"/>
        <end position="147"/>
    </location>
</feature>
<proteinExistence type="predicted"/>
<evidence type="ECO:0000313" key="3">
    <source>
        <dbReference type="Proteomes" id="UP000603715"/>
    </source>
</evidence>
<dbReference type="RefSeq" id="WP_191181638.1">
    <property type="nucleotide sequence ID" value="NZ_JACXXP010000065.1"/>
</dbReference>
<gene>
    <name evidence="2" type="ORF">IEW27_22240</name>
</gene>
<evidence type="ECO:0000259" key="1">
    <source>
        <dbReference type="Pfam" id="PF03432"/>
    </source>
</evidence>
<dbReference type="InterPro" id="IPR005094">
    <property type="entry name" value="Endonuclease_MobA/VirD2"/>
</dbReference>
<name>A0ABR8MFK7_9FLAO</name>
<protein>
    <submittedName>
        <fullName evidence="2">Relaxase/mobilization nuclease domain-containing protein</fullName>
    </submittedName>
</protein>
<dbReference type="Proteomes" id="UP000603715">
    <property type="component" value="Unassembled WGS sequence"/>
</dbReference>
<evidence type="ECO:0000313" key="2">
    <source>
        <dbReference type="EMBL" id="MBD3907295.1"/>
    </source>
</evidence>
<keyword evidence="3" id="KW-1185">Reference proteome</keyword>
<sequence>MIGKSKSVKGSLSGAMYKEREDKESEIIYQHNMVGETPKERWEEMKEVADLNQRMEKPFLENVISPEKSKGDSLSKEDWEKLSKDYAEKMKFGDNQWYAVLHKNTDEKHLHIFANRVDFSGKNTIPDNFIGEKSGKVAEQLAKERGWETAKEIAQGKKAEIKNVLEECIPKSKSLSELQDKMHSKGYVLELNYQNKGGEQKLNGARVIPISEYKSKEELSKREQLAKKGFKLSDIDRKLNINSINAEISKNIIKTQNYGRGI</sequence>